<accession>A0A1B2J9H0</accession>
<dbReference type="Gene3D" id="1.25.10.10">
    <property type="entry name" value="Leucine-rich Repeat Variant"/>
    <property type="match status" value="1"/>
</dbReference>
<dbReference type="PANTHER" id="PTHR15651:SF7">
    <property type="entry name" value="ARMADILLO REPEAT-CONTAINING PROTEIN 8"/>
    <property type="match status" value="1"/>
</dbReference>
<keyword evidence="5" id="KW-0539">Nucleus</keyword>
<protein>
    <submittedName>
        <fullName evidence="6">BA75_00983T0</fullName>
    </submittedName>
</protein>
<evidence type="ECO:0000313" key="7">
    <source>
        <dbReference type="Proteomes" id="UP000094565"/>
    </source>
</evidence>
<dbReference type="SUPFAM" id="SSF48371">
    <property type="entry name" value="ARM repeat"/>
    <property type="match status" value="1"/>
</dbReference>
<gene>
    <name evidence="6" type="primary">VID28</name>
    <name evidence="6" type="ORF">ATY40_BA7500983</name>
</gene>
<dbReference type="Proteomes" id="UP000094565">
    <property type="component" value="Chromosome 1"/>
</dbReference>
<dbReference type="InterPro" id="IPR016024">
    <property type="entry name" value="ARM-type_fold"/>
</dbReference>
<evidence type="ECO:0000256" key="5">
    <source>
        <dbReference type="ARBA" id="ARBA00023242"/>
    </source>
</evidence>
<evidence type="ECO:0000256" key="3">
    <source>
        <dbReference type="ARBA" id="ARBA00022490"/>
    </source>
</evidence>
<dbReference type="GO" id="GO:0005737">
    <property type="term" value="C:cytoplasm"/>
    <property type="evidence" value="ECO:0007669"/>
    <property type="project" value="UniProtKB-SubCell"/>
</dbReference>
<keyword evidence="7" id="KW-1185">Reference proteome</keyword>
<dbReference type="OrthoDB" id="5559898at2759"/>
<evidence type="ECO:0000256" key="1">
    <source>
        <dbReference type="ARBA" id="ARBA00004123"/>
    </source>
</evidence>
<keyword evidence="4" id="KW-0677">Repeat</keyword>
<reference evidence="6 7" key="1">
    <citation type="submission" date="2016-02" db="EMBL/GenBank/DDBJ databases">
        <title>Comparative genomic and transcriptomic foundation for Pichia pastoris.</title>
        <authorList>
            <person name="Love K.R."/>
            <person name="Shah K.A."/>
            <person name="Whittaker C.A."/>
            <person name="Wu J."/>
            <person name="Bartlett M.C."/>
            <person name="Ma D."/>
            <person name="Leeson R.L."/>
            <person name="Priest M."/>
            <person name="Young S.K."/>
            <person name="Love J.C."/>
        </authorList>
    </citation>
    <scope>NUCLEOTIDE SEQUENCE [LARGE SCALE GENOMIC DNA]</scope>
    <source>
        <strain evidence="6 7">ATCC 28485</strain>
    </source>
</reference>
<dbReference type="PANTHER" id="PTHR15651">
    <property type="entry name" value="ARMADILLO REPEAT-CONTAINING PROTEIN 8"/>
    <property type="match status" value="1"/>
</dbReference>
<dbReference type="GO" id="GO:0005634">
    <property type="term" value="C:nucleus"/>
    <property type="evidence" value="ECO:0007669"/>
    <property type="project" value="UniProtKB-SubCell"/>
</dbReference>
<dbReference type="AlphaFoldDB" id="A0A1B2J9H0"/>
<organism evidence="6 7">
    <name type="scientific">Komagataella pastoris</name>
    <name type="common">Yeast</name>
    <name type="synonym">Pichia pastoris</name>
    <dbReference type="NCBI Taxonomy" id="4922"/>
    <lineage>
        <taxon>Eukaryota</taxon>
        <taxon>Fungi</taxon>
        <taxon>Dikarya</taxon>
        <taxon>Ascomycota</taxon>
        <taxon>Saccharomycotina</taxon>
        <taxon>Pichiomycetes</taxon>
        <taxon>Pichiales</taxon>
        <taxon>Pichiaceae</taxon>
        <taxon>Komagataella</taxon>
    </lineage>
</organism>
<dbReference type="EMBL" id="CP014584">
    <property type="protein sequence ID" value="ANZ74659.1"/>
    <property type="molecule type" value="Genomic_DNA"/>
</dbReference>
<keyword evidence="3" id="KW-0963">Cytoplasm</keyword>
<evidence type="ECO:0000256" key="2">
    <source>
        <dbReference type="ARBA" id="ARBA00004496"/>
    </source>
</evidence>
<dbReference type="InterPro" id="IPR038739">
    <property type="entry name" value="ARMC8/Vid28"/>
</dbReference>
<sequence length="833" mass="95175">MSLAGLGGISSIQELQLLKAEILGNDSAKQHHLNSSVTSLIDSLIATLTFNDNQEILKNCSIILESFAYFKFNTTQLIKEKGNKIVDALIVSSLKHQELCEVNFKTIKSLLAQDLPECTINLSINKQGENLMELIYGILNLSNKNVSKELLSCTCKLVPYLQTPSLTKLITPLMNRLSVEFTPIFVFLLKENSLENFTTSWYQIVPPHFSTPDLVSSEIVSYLFALSSVLKHLMVRNEKGRFEMPQPFYYVLTSFLRNEDLCLKLITINILILYLKNWPGTAELKTLNQKKLLPSLITMIDLFHKTDGSNKDISLQLDDLFVSSNLKIIRKMSPLYLLSLLSEEDDINEFFADNNFIMKLVNIISKNYKPEKDSSNSDYLDPKSLYTVSDCLQILANITSNNEEYRDEIIKHEIVSECVVDLVSRHINIYKEFHEGAAQLDRVITILKLSNIITTSALYLVRSLSRSAPLLRTYLVDLNIVNSLTDLVKLPLVSRDNESCASLLDDEITLKALVLGIISNCVVEYSSLKKNVFNEDFLKVLSYFVSEENEFEFLKNNALSILRNYLYGDDVIDKKIFLDKVPLSRIFELCYSSNLQIQEKAFNIIRNLSCGPLNYSNKIIQSFCSDATAKAHNDKDFLTFLLMNLKKLSSTLKEDNISKRKESETHEVILAITYILVHFAASNEDNRSMIICNQELLDFIYMLLKTPLVQEIDGVSTEWAAFHKDLMISCIWIVTNLTWKDDTSSDLEDSDVEMDMETIEEEINVGYLNELTSDEQFKKMRAPRSRALKLIKDGFYDVIKKLSFESDNTDTKERARAAMFQLILFDKDHNVDE</sequence>
<evidence type="ECO:0000313" key="6">
    <source>
        <dbReference type="EMBL" id="ANZ74659.1"/>
    </source>
</evidence>
<comment type="subcellular location">
    <subcellularLocation>
        <location evidence="2">Cytoplasm</location>
    </subcellularLocation>
    <subcellularLocation>
        <location evidence="1">Nucleus</location>
    </subcellularLocation>
</comment>
<dbReference type="GO" id="GO:0043161">
    <property type="term" value="P:proteasome-mediated ubiquitin-dependent protein catabolic process"/>
    <property type="evidence" value="ECO:0007669"/>
    <property type="project" value="TreeGrafter"/>
</dbReference>
<name>A0A1B2J9H0_PICPA</name>
<dbReference type="GO" id="GO:0034657">
    <property type="term" value="C:GID complex"/>
    <property type="evidence" value="ECO:0007669"/>
    <property type="project" value="TreeGrafter"/>
</dbReference>
<evidence type="ECO:0000256" key="4">
    <source>
        <dbReference type="ARBA" id="ARBA00022737"/>
    </source>
</evidence>
<dbReference type="InterPro" id="IPR011989">
    <property type="entry name" value="ARM-like"/>
</dbReference>
<proteinExistence type="predicted"/>